<dbReference type="Pfam" id="PF22936">
    <property type="entry name" value="Pol_BBD"/>
    <property type="match status" value="1"/>
</dbReference>
<reference evidence="2" key="1">
    <citation type="submission" date="2021-03" db="EMBL/GenBank/DDBJ databases">
        <title>Draft genome sequence of rust myrtle Austropuccinia psidii MF-1, a brazilian biotype.</title>
        <authorList>
            <person name="Quecine M.C."/>
            <person name="Pachon D.M.R."/>
            <person name="Bonatelli M.L."/>
            <person name="Correr F.H."/>
            <person name="Franceschini L.M."/>
            <person name="Leite T.F."/>
            <person name="Margarido G.R.A."/>
            <person name="Almeida C.A."/>
            <person name="Ferrarezi J.A."/>
            <person name="Labate C.A."/>
        </authorList>
    </citation>
    <scope>NUCLEOTIDE SEQUENCE</scope>
    <source>
        <strain evidence="2">MF-1</strain>
    </source>
</reference>
<sequence>MKKLYSLVMGTEDTEVAVERNKIDSDRKELAFEIICKNCDVKIAAQFSAEANDDPMLLWKSIDKFYQPKTVQNQTTYQSRIFSTFLPKSKMEEALNKLLENTRALCSPIHDNSVTPSSLLDSVVAMWTIINLPNNYKTIGELWLKKCEIENAKALATQQRENLNSLPNTRCSKKYHNLLANHPEEDCWKLHPEKRPKNDKPVKVLLAANDASSRLKFILDSGATSNMVNHLQCFEEIDMRKQEIELANGFTIKALGSGTIQL</sequence>
<proteinExistence type="predicted"/>
<dbReference type="InterPro" id="IPR054722">
    <property type="entry name" value="PolX-like_BBD"/>
</dbReference>
<dbReference type="EMBL" id="AVOT02015232">
    <property type="protein sequence ID" value="MBW0499360.1"/>
    <property type="molecule type" value="Genomic_DNA"/>
</dbReference>
<keyword evidence="3" id="KW-1185">Reference proteome</keyword>
<evidence type="ECO:0000313" key="3">
    <source>
        <dbReference type="Proteomes" id="UP000765509"/>
    </source>
</evidence>
<accession>A0A9Q3HET0</accession>
<dbReference type="Proteomes" id="UP000765509">
    <property type="component" value="Unassembled WGS sequence"/>
</dbReference>
<protein>
    <recommendedName>
        <fullName evidence="1">Retrovirus-related Pol polyprotein from transposon TNT 1-94-like beta-barrel domain-containing protein</fullName>
    </recommendedName>
</protein>
<gene>
    <name evidence="2" type="ORF">O181_039075</name>
</gene>
<comment type="caution">
    <text evidence="2">The sequence shown here is derived from an EMBL/GenBank/DDBJ whole genome shotgun (WGS) entry which is preliminary data.</text>
</comment>
<dbReference type="AlphaFoldDB" id="A0A9Q3HET0"/>
<feature type="domain" description="Retrovirus-related Pol polyprotein from transposon TNT 1-94-like beta-barrel" evidence="1">
    <location>
        <begin position="217"/>
        <end position="262"/>
    </location>
</feature>
<dbReference type="OrthoDB" id="7920740at2759"/>
<organism evidence="2 3">
    <name type="scientific">Austropuccinia psidii MF-1</name>
    <dbReference type="NCBI Taxonomy" id="1389203"/>
    <lineage>
        <taxon>Eukaryota</taxon>
        <taxon>Fungi</taxon>
        <taxon>Dikarya</taxon>
        <taxon>Basidiomycota</taxon>
        <taxon>Pucciniomycotina</taxon>
        <taxon>Pucciniomycetes</taxon>
        <taxon>Pucciniales</taxon>
        <taxon>Sphaerophragmiaceae</taxon>
        <taxon>Austropuccinia</taxon>
    </lineage>
</organism>
<evidence type="ECO:0000259" key="1">
    <source>
        <dbReference type="Pfam" id="PF22936"/>
    </source>
</evidence>
<evidence type="ECO:0000313" key="2">
    <source>
        <dbReference type="EMBL" id="MBW0499360.1"/>
    </source>
</evidence>
<name>A0A9Q3HET0_9BASI</name>